<gene>
    <name evidence="2" type="ORF">S01H4_00139</name>
</gene>
<organism evidence="2">
    <name type="scientific">marine sediment metagenome</name>
    <dbReference type="NCBI Taxonomy" id="412755"/>
    <lineage>
        <taxon>unclassified sequences</taxon>
        <taxon>metagenomes</taxon>
        <taxon>ecological metagenomes</taxon>
    </lineage>
</organism>
<sequence length="251" mass="28236">MDYAADAMAGVTYLNSRKEINHALIGLIGHSEGGMIAPMVAVQTSNIAFMVLIASPGLPIKEMEYSEQARDLKAKGASDDFIAKNRAMKENLFEVIRQETDGAAVLERFDMIIREFFEGLNEEERKITEISEENLDAYIHDQVQRLHSPWFRFYLPYDPGTVLKKVTCPVLTLNGEKDVQVPPKENLHAIERALKAGGNRHYTVRELPNLNHLLQTAETGSISEYGMIEETMSRTALQIIGDWILEQTGVK</sequence>
<proteinExistence type="predicted"/>
<accession>X0YY02</accession>
<feature type="domain" description="AB hydrolase-1" evidence="1">
    <location>
        <begin position="25"/>
        <end position="215"/>
    </location>
</feature>
<dbReference type="InterPro" id="IPR000073">
    <property type="entry name" value="AB_hydrolase_1"/>
</dbReference>
<evidence type="ECO:0000259" key="1">
    <source>
        <dbReference type="Pfam" id="PF12697"/>
    </source>
</evidence>
<dbReference type="PANTHER" id="PTHR43265">
    <property type="entry name" value="ESTERASE ESTD"/>
    <property type="match status" value="1"/>
</dbReference>
<dbReference type="Pfam" id="PF12697">
    <property type="entry name" value="Abhydrolase_6"/>
    <property type="match status" value="1"/>
</dbReference>
<protein>
    <recommendedName>
        <fullName evidence="1">AB hydrolase-1 domain-containing protein</fullName>
    </recommendedName>
</protein>
<name>X0YY02_9ZZZZ</name>
<comment type="caution">
    <text evidence="2">The sequence shown here is derived from an EMBL/GenBank/DDBJ whole genome shotgun (WGS) entry which is preliminary data.</text>
</comment>
<evidence type="ECO:0000313" key="2">
    <source>
        <dbReference type="EMBL" id="GAG61250.1"/>
    </source>
</evidence>
<dbReference type="Gene3D" id="3.40.50.1820">
    <property type="entry name" value="alpha/beta hydrolase"/>
    <property type="match status" value="1"/>
</dbReference>
<dbReference type="InterPro" id="IPR053145">
    <property type="entry name" value="AB_hydrolase_Est10"/>
</dbReference>
<dbReference type="AlphaFoldDB" id="X0YY02"/>
<dbReference type="InterPro" id="IPR029058">
    <property type="entry name" value="AB_hydrolase_fold"/>
</dbReference>
<dbReference type="GO" id="GO:0052689">
    <property type="term" value="F:carboxylic ester hydrolase activity"/>
    <property type="evidence" value="ECO:0007669"/>
    <property type="project" value="TreeGrafter"/>
</dbReference>
<dbReference type="EMBL" id="BART01000015">
    <property type="protein sequence ID" value="GAG61250.1"/>
    <property type="molecule type" value="Genomic_DNA"/>
</dbReference>
<dbReference type="SUPFAM" id="SSF53474">
    <property type="entry name" value="alpha/beta-Hydrolases"/>
    <property type="match status" value="1"/>
</dbReference>
<reference evidence="2" key="1">
    <citation type="journal article" date="2014" name="Front. Microbiol.">
        <title>High frequency of phylogenetically diverse reductive dehalogenase-homologous genes in deep subseafloor sedimentary metagenomes.</title>
        <authorList>
            <person name="Kawai M."/>
            <person name="Futagami T."/>
            <person name="Toyoda A."/>
            <person name="Takaki Y."/>
            <person name="Nishi S."/>
            <person name="Hori S."/>
            <person name="Arai W."/>
            <person name="Tsubouchi T."/>
            <person name="Morono Y."/>
            <person name="Uchiyama I."/>
            <person name="Ito T."/>
            <person name="Fujiyama A."/>
            <person name="Inagaki F."/>
            <person name="Takami H."/>
        </authorList>
    </citation>
    <scope>NUCLEOTIDE SEQUENCE</scope>
    <source>
        <strain evidence="2">Expedition CK06-06</strain>
    </source>
</reference>
<dbReference type="PANTHER" id="PTHR43265:SF1">
    <property type="entry name" value="ESTERASE ESTD"/>
    <property type="match status" value="1"/>
</dbReference>